<feature type="compositionally biased region" description="Low complexity" evidence="1">
    <location>
        <begin position="39"/>
        <end position="52"/>
    </location>
</feature>
<reference evidence="2" key="1">
    <citation type="submission" date="2023-01" db="EMBL/GenBank/DDBJ databases">
        <authorList>
            <person name="Van Ghelder C."/>
            <person name="Rancurel C."/>
        </authorList>
    </citation>
    <scope>NUCLEOTIDE SEQUENCE</scope>
    <source>
        <strain evidence="2">CNCM I-4278</strain>
    </source>
</reference>
<feature type="region of interest" description="Disordered" evidence="1">
    <location>
        <begin position="73"/>
        <end position="113"/>
    </location>
</feature>
<dbReference type="OrthoDB" id="3781412at2759"/>
<organism evidence="2 3">
    <name type="scientific">Periconia digitata</name>
    <dbReference type="NCBI Taxonomy" id="1303443"/>
    <lineage>
        <taxon>Eukaryota</taxon>
        <taxon>Fungi</taxon>
        <taxon>Dikarya</taxon>
        <taxon>Ascomycota</taxon>
        <taxon>Pezizomycotina</taxon>
        <taxon>Dothideomycetes</taxon>
        <taxon>Pleosporomycetidae</taxon>
        <taxon>Pleosporales</taxon>
        <taxon>Massarineae</taxon>
        <taxon>Periconiaceae</taxon>
        <taxon>Periconia</taxon>
    </lineage>
</organism>
<dbReference type="AlphaFoldDB" id="A0A9W4UF18"/>
<dbReference type="EMBL" id="CAOQHR010000005">
    <property type="protein sequence ID" value="CAI6335011.1"/>
    <property type="molecule type" value="Genomic_DNA"/>
</dbReference>
<evidence type="ECO:0000313" key="2">
    <source>
        <dbReference type="EMBL" id="CAI6335011.1"/>
    </source>
</evidence>
<comment type="caution">
    <text evidence="2">The sequence shown here is derived from an EMBL/GenBank/DDBJ whole genome shotgun (WGS) entry which is preliminary data.</text>
</comment>
<dbReference type="Proteomes" id="UP001152607">
    <property type="component" value="Unassembled WGS sequence"/>
</dbReference>
<feature type="region of interest" description="Disordered" evidence="1">
    <location>
        <begin position="1"/>
        <end position="59"/>
    </location>
</feature>
<sequence length="113" mass="13231">MCLISTTPTRGHRGSVLDPPPYRSSFSAHPPPGKVRLPRGSTHSYRRSSTTSFHDDGHRVIEYRRSEPRAIEYDDHHARRRSRSVVRERDFEPRGSRGSFVEERRRSVSRVRY</sequence>
<protein>
    <submittedName>
        <fullName evidence="2">Uncharacterized protein</fullName>
    </submittedName>
</protein>
<evidence type="ECO:0000256" key="1">
    <source>
        <dbReference type="SAM" id="MobiDB-lite"/>
    </source>
</evidence>
<name>A0A9W4UF18_9PLEO</name>
<accession>A0A9W4UF18</accession>
<proteinExistence type="predicted"/>
<gene>
    <name evidence="2" type="ORF">PDIGIT_LOCUS8086</name>
</gene>
<feature type="compositionally biased region" description="Basic and acidic residues" evidence="1">
    <location>
        <begin position="85"/>
        <end position="106"/>
    </location>
</feature>
<keyword evidence="3" id="KW-1185">Reference proteome</keyword>
<evidence type="ECO:0000313" key="3">
    <source>
        <dbReference type="Proteomes" id="UP001152607"/>
    </source>
</evidence>